<dbReference type="InterPro" id="IPR008257">
    <property type="entry name" value="Pept_M19"/>
</dbReference>
<gene>
    <name evidence="2" type="ORF">GRI94_00560</name>
    <name evidence="3" type="ORF">GRI94_14650</name>
</gene>
<dbReference type="Pfam" id="PF01244">
    <property type="entry name" value="Peptidase_M19"/>
    <property type="match status" value="1"/>
</dbReference>
<reference evidence="2 4" key="1">
    <citation type="submission" date="2019-12" db="EMBL/GenBank/DDBJ databases">
        <title>Genomic-based taxomic classification of the family Erythrobacteraceae.</title>
        <authorList>
            <person name="Xu L."/>
        </authorList>
    </citation>
    <scope>NUCLEOTIDE SEQUENCE [LARGE SCALE GENOMIC DNA]</scope>
    <source>
        <strain evidence="2 4">JCM 16677</strain>
    </source>
</reference>
<protein>
    <submittedName>
        <fullName evidence="2">Membrane dipeptidase</fullName>
    </submittedName>
</protein>
<feature type="signal peptide" evidence="1">
    <location>
        <begin position="1"/>
        <end position="19"/>
    </location>
</feature>
<dbReference type="OrthoDB" id="9804920at2"/>
<dbReference type="GO" id="GO:0006508">
    <property type="term" value="P:proteolysis"/>
    <property type="evidence" value="ECO:0007669"/>
    <property type="project" value="InterPro"/>
</dbReference>
<evidence type="ECO:0000313" key="2">
    <source>
        <dbReference type="EMBL" id="MXP30308.1"/>
    </source>
</evidence>
<dbReference type="RefSeq" id="WP_160777869.1">
    <property type="nucleotide sequence ID" value="NZ_BAAAZF010000001.1"/>
</dbReference>
<dbReference type="PANTHER" id="PTHR10443:SF12">
    <property type="entry name" value="DIPEPTIDASE"/>
    <property type="match status" value="1"/>
</dbReference>
<evidence type="ECO:0000256" key="1">
    <source>
        <dbReference type="SAM" id="SignalP"/>
    </source>
</evidence>
<comment type="caution">
    <text evidence="2">The sequence shown here is derived from an EMBL/GenBank/DDBJ whole genome shotgun (WGS) entry which is preliminary data.</text>
</comment>
<dbReference type="PROSITE" id="PS51365">
    <property type="entry name" value="RENAL_DIPEPTIDASE_2"/>
    <property type="match status" value="1"/>
</dbReference>
<evidence type="ECO:0000313" key="4">
    <source>
        <dbReference type="Proteomes" id="UP000446786"/>
    </source>
</evidence>
<keyword evidence="1" id="KW-0732">Signal</keyword>
<feature type="chain" id="PRO_5044663601" evidence="1">
    <location>
        <begin position="20"/>
        <end position="419"/>
    </location>
</feature>
<sequence length="419" mass="45332">MKYWPLIAAGLCVASPGLAQSPEEVADAALEAAPVWDGHNDVPIQLRARYGNVIGDLDFQDTTDTGDEANDIRAMHTDLARLRAGKVGAQWWSVYVSASLDEPEAVQATIEQIDVTKRLIARYPNDLGLALTADDVEREMAAGRIASLLGMEGGHSIGSSLAVLRQTYALGARYMTLTHSKTLSWADSSTDTPKHGGLTSFGKDLVREMNRIGMLVDLSHVSEAVMMDALDIARAPVIFSHSNARAINGHARNVPDSVLARLPANGGIIMVTFVPGFLSEPARQWNANRAGEKARLEALWRGQPDEVTRLLAEWDATNPLPQSSIAETADHIDHVRKIAGIDAIGIGGDFDGIPFAPPGLEDVSGYPALFTELARRGYTQSDLEKISFRNMMRVMRAAEAAKAELAQLPPYEYPAGEAR</sequence>
<dbReference type="GO" id="GO:0070573">
    <property type="term" value="F:metallodipeptidase activity"/>
    <property type="evidence" value="ECO:0007669"/>
    <property type="project" value="InterPro"/>
</dbReference>
<dbReference type="EMBL" id="WTYE01000001">
    <property type="protein sequence ID" value="MXP30308.1"/>
    <property type="molecule type" value="Genomic_DNA"/>
</dbReference>
<organism evidence="2 4">
    <name type="scientific">Parerythrobacter jejuensis</name>
    <dbReference type="NCBI Taxonomy" id="795812"/>
    <lineage>
        <taxon>Bacteria</taxon>
        <taxon>Pseudomonadati</taxon>
        <taxon>Pseudomonadota</taxon>
        <taxon>Alphaproteobacteria</taxon>
        <taxon>Sphingomonadales</taxon>
        <taxon>Erythrobacteraceae</taxon>
        <taxon>Parerythrobacter</taxon>
    </lineage>
</organism>
<accession>A0A845ATY6</accession>
<proteinExistence type="predicted"/>
<dbReference type="CDD" id="cd01301">
    <property type="entry name" value="rDP_like"/>
    <property type="match status" value="1"/>
</dbReference>
<evidence type="ECO:0000313" key="3">
    <source>
        <dbReference type="EMBL" id="MXP33068.1"/>
    </source>
</evidence>
<dbReference type="Proteomes" id="UP000446786">
    <property type="component" value="Unassembled WGS sequence"/>
</dbReference>
<dbReference type="AlphaFoldDB" id="A0A845ATY6"/>
<dbReference type="EMBL" id="WTYE01000001">
    <property type="protein sequence ID" value="MXP33068.1"/>
    <property type="molecule type" value="Genomic_DNA"/>
</dbReference>
<dbReference type="PANTHER" id="PTHR10443">
    <property type="entry name" value="MICROSOMAL DIPEPTIDASE"/>
    <property type="match status" value="1"/>
</dbReference>
<dbReference type="InterPro" id="IPR032466">
    <property type="entry name" value="Metal_Hydrolase"/>
</dbReference>
<keyword evidence="4" id="KW-1185">Reference proteome</keyword>
<dbReference type="SUPFAM" id="SSF51556">
    <property type="entry name" value="Metallo-dependent hydrolases"/>
    <property type="match status" value="1"/>
</dbReference>
<dbReference type="Gene3D" id="3.20.20.140">
    <property type="entry name" value="Metal-dependent hydrolases"/>
    <property type="match status" value="1"/>
</dbReference>
<name>A0A845ATY6_9SPHN</name>